<proteinExistence type="predicted"/>
<evidence type="ECO:0000259" key="1">
    <source>
        <dbReference type="Pfam" id="PF24390"/>
    </source>
</evidence>
<reference evidence="2 3" key="2">
    <citation type="journal article" date="2024" name="Int. J. Syst. Evol. Microbiol.">
        <title>Promethearchaeum syntrophicum gen. nov., sp. nov., an anaerobic, obligately syntrophic archaeon, the first isolate of the lineage 'Asgard' archaea, and proposal of the new archaeal phylum Promethearchaeota phyl. nov. and kingdom Promethearchaeati regn. nov.</title>
        <authorList>
            <person name="Imachi H."/>
            <person name="Nobu M.K."/>
            <person name="Kato S."/>
            <person name="Takaki Y."/>
            <person name="Miyazaki M."/>
            <person name="Miyata M."/>
            <person name="Ogawara M."/>
            <person name="Saito Y."/>
            <person name="Sakai S."/>
            <person name="Tahara Y.O."/>
            <person name="Takano Y."/>
            <person name="Tasumi E."/>
            <person name="Uematsu K."/>
            <person name="Yoshimura T."/>
            <person name="Itoh T."/>
            <person name="Ohkuma M."/>
            <person name="Takai K."/>
        </authorList>
    </citation>
    <scope>NUCLEOTIDE SEQUENCE [LARGE SCALE GENOMIC DNA]</scope>
    <source>
        <strain evidence="2 3">MK-D1</strain>
    </source>
</reference>
<protein>
    <recommendedName>
        <fullName evidence="1">PRTase-CE domain-containing protein</fullName>
    </recommendedName>
</protein>
<dbReference type="GeneID" id="41328615"/>
<sequence>MQKTLIPLNVSNEPLNFYISQVKKPSIRPRQIFKADEKKKINKISQKIIQSCKTSPLSNLRMQTNRVTWIKKIFKIYPKLKIPEINYLLNDFSQPMFTAMRKKDRYNILISKKNWVILCHTLQGEKTITPNIKTVDRLMDVDNIRKVIAFENAKSGIIVHYVEDFPTKFITDYLGLSDSKTFSYLGGKNRIVTNVHGISISFNFTDEKFIDFLQEEEIFSFKNNKLCFKNPITQFPITNIWVGKKHFSKFNNFYQDFKTRNLELQFYISEYKKISRMLELPNYPIYDDKDCILRNDKKLLEKSNSDFDIIFCNQKILLRASYCEFIVEKIDNHEKIKLFHAGTKLSIEPLKIGTIEIYNSFRTTKSLELIQIFNKGFTSDSFELILFAIFTLMAHENYRRPISYLFIDLAKNLIQKENFQKNFSKIFDFETPYPKLSKIYREMLQLDIGSNIRDLFPKIEINENLEFIDQDDYNYLKNKFKGCIRKAQINKWLNNFQLEEIPYMLKLLKQFTIINNQELKERLEKIHKKMLETCSGSLKDTIFFNFGEEGKSANLIQYHYSKSNSIPNSINFIDITKITDFDIYDGKNFFYVDDILGSGDQFIKNWNKFENKLKSSTEKQEFEKFLLKNSFYYSSIIIQEEAKKKIEEDTPFKTIITKENLLKKQDIPFENLDGLFSKEEVSEILNISTKYGKKLNKTAPLGYGNLKLLIAFEHNFPNNTLPIFWMKNSYWKPLIERN</sequence>
<dbReference type="RefSeq" id="WP_147661734.1">
    <property type="nucleotide sequence ID" value="NZ_CP042905.2"/>
</dbReference>
<dbReference type="KEGG" id="psyt:DSAG12_00611"/>
<accession>A0A5B9D6R5</accession>
<reference evidence="2 3" key="1">
    <citation type="journal article" date="2020" name="Nature">
        <title>Isolation of an archaeon at the prokaryote-eukaryote interface.</title>
        <authorList>
            <person name="Imachi H."/>
            <person name="Nobu M.K."/>
            <person name="Nakahara N."/>
            <person name="Morono Y."/>
            <person name="Ogawara M."/>
            <person name="Takaki Y."/>
            <person name="Takano Y."/>
            <person name="Uematsu K."/>
            <person name="Ikuta T."/>
            <person name="Ito M."/>
            <person name="Matsui Y."/>
            <person name="Miyazaki M."/>
            <person name="Murata K."/>
            <person name="Saito Y."/>
            <person name="Sakai S."/>
            <person name="Song C."/>
            <person name="Tasumi E."/>
            <person name="Yamanaka Y."/>
            <person name="Yamaguchi T."/>
            <person name="Kamagata Y."/>
            <person name="Tamaki H."/>
            <person name="Takai K."/>
        </authorList>
    </citation>
    <scope>NUCLEOTIDE SEQUENCE [LARGE SCALE GENOMIC DNA]</scope>
    <source>
        <strain evidence="2 3">MK-D1</strain>
    </source>
</reference>
<keyword evidence="3" id="KW-1185">Reference proteome</keyword>
<name>A0A5B9D6R5_9ARCH</name>
<dbReference type="OrthoDB" id="359391at2157"/>
<organism evidence="2 3">
    <name type="scientific">Promethearchaeum syntrophicum</name>
    <dbReference type="NCBI Taxonomy" id="2594042"/>
    <lineage>
        <taxon>Archaea</taxon>
        <taxon>Promethearchaeati</taxon>
        <taxon>Promethearchaeota</taxon>
        <taxon>Promethearchaeia</taxon>
        <taxon>Promethearchaeales</taxon>
        <taxon>Promethearchaeaceae</taxon>
        <taxon>Promethearchaeum</taxon>
    </lineage>
</organism>
<dbReference type="AlphaFoldDB" id="A0A5B9D6R5"/>
<dbReference type="Pfam" id="PF24390">
    <property type="entry name" value="PRTase-CE"/>
    <property type="match status" value="1"/>
</dbReference>
<dbReference type="EMBL" id="CP042905">
    <property type="protein sequence ID" value="QEE14794.1"/>
    <property type="molecule type" value="Genomic_DNA"/>
</dbReference>
<dbReference type="InterPro" id="IPR056920">
    <property type="entry name" value="PRTase-CE"/>
</dbReference>
<gene>
    <name evidence="2" type="ORF">DSAG12_00611</name>
</gene>
<feature type="domain" description="PRTase-CE" evidence="1">
    <location>
        <begin position="489"/>
        <end position="737"/>
    </location>
</feature>
<dbReference type="Proteomes" id="UP000321408">
    <property type="component" value="Chromosome"/>
</dbReference>
<evidence type="ECO:0000313" key="3">
    <source>
        <dbReference type="Proteomes" id="UP000321408"/>
    </source>
</evidence>
<evidence type="ECO:0000313" key="2">
    <source>
        <dbReference type="EMBL" id="QEE14794.1"/>
    </source>
</evidence>